<evidence type="ECO:0000313" key="2">
    <source>
        <dbReference type="EMBL" id="RSX56770.1"/>
    </source>
</evidence>
<comment type="caution">
    <text evidence="2">The sequence shown here is derived from an EMBL/GenBank/DDBJ whole genome shotgun (WGS) entry which is preliminary data.</text>
</comment>
<dbReference type="EMBL" id="QXGK01000008">
    <property type="protein sequence ID" value="RSX56770.1"/>
    <property type="molecule type" value="Genomic_DNA"/>
</dbReference>
<evidence type="ECO:0000256" key="1">
    <source>
        <dbReference type="SAM" id="MobiDB-lite"/>
    </source>
</evidence>
<proteinExistence type="predicted"/>
<dbReference type="Pfam" id="PF19586">
    <property type="entry name" value="DUF6093"/>
    <property type="match status" value="1"/>
</dbReference>
<keyword evidence="3" id="KW-1185">Reference proteome</keyword>
<protein>
    <submittedName>
        <fullName evidence="2">Phage associated protein</fullName>
    </submittedName>
</protein>
<feature type="compositionally biased region" description="Polar residues" evidence="1">
    <location>
        <begin position="58"/>
        <end position="74"/>
    </location>
</feature>
<accession>A0A430FUC1</accession>
<dbReference type="OrthoDB" id="3233147at2"/>
<reference evidence="2 3" key="1">
    <citation type="submission" date="2018-09" db="EMBL/GenBank/DDBJ databases">
        <title>Characterization of the phylogenetic diversity of five novel species belonging to the genus Bifidobacterium.</title>
        <authorList>
            <person name="Lugli G.A."/>
            <person name="Duranti S."/>
            <person name="Milani C."/>
        </authorList>
    </citation>
    <scope>NUCLEOTIDE SEQUENCE [LARGE SCALE GENOMIC DNA]</scope>
    <source>
        <strain evidence="2 3">2033B</strain>
    </source>
</reference>
<dbReference type="RefSeq" id="WP_125968304.1">
    <property type="nucleotide sequence ID" value="NZ_QXGK01000008.1"/>
</dbReference>
<feature type="region of interest" description="Disordered" evidence="1">
    <location>
        <begin position="30"/>
        <end position="77"/>
    </location>
</feature>
<organism evidence="2 3">
    <name type="scientific">Bifidobacterium samirii</name>
    <dbReference type="NCBI Taxonomy" id="2306974"/>
    <lineage>
        <taxon>Bacteria</taxon>
        <taxon>Bacillati</taxon>
        <taxon>Actinomycetota</taxon>
        <taxon>Actinomycetes</taxon>
        <taxon>Bifidobacteriales</taxon>
        <taxon>Bifidobacteriaceae</taxon>
        <taxon>Bifidobacterium</taxon>
    </lineage>
</organism>
<dbReference type="AlphaFoldDB" id="A0A430FUC1"/>
<dbReference type="InterPro" id="IPR046075">
    <property type="entry name" value="DUF6093"/>
</dbReference>
<evidence type="ECO:0000313" key="3">
    <source>
        <dbReference type="Proteomes" id="UP000287470"/>
    </source>
</evidence>
<gene>
    <name evidence="2" type="ORF">D2E24_1060</name>
</gene>
<dbReference type="Proteomes" id="UP000287470">
    <property type="component" value="Unassembled WGS sequence"/>
</dbReference>
<sequence length="148" mass="16413">MTTMTPLTATLPELQALAESLMRDEFLITRPTGLSDTDPDTGVSTPRHETVYRGRGKLQTSGGIAGDQTGTSDRSGGIGGQVSEWTLYLHVPISATGLREHDLAECIRSRDPDLVGRRFRLVNMQSEKTYATARRWNVREIPNPWKDT</sequence>
<name>A0A430FUC1_9BIFI</name>